<sequence>MVDLHWKLNMPNSDMPSKSPKLSISDKSSPRNNSLPLLQPPSITNDISAAAPPLCAAYDYYLRLPEVRKLWESREFPNWSNEPILKPALQALEITFRFISTVLSDPRPYTNRTEWNRRLESIATQQIEIIAMLCEDEEQNPETRGTVPTAYLSSGDSKSRSYSETSLLPRLATWYKSKDVAQRILLSVECQMMRCSYTLGLGEPNLAGKPSLRYDTVCKPNEVHALKTTPYDDRIENYENHTVHATHQIVESWIHVSRKLLERISDAIEGRRMEKAAEDCYAVERIWKLLADIEDVHLMMDPADFLKLKNQLSVKSSSYETAAFCMRSKELVNVTKMCRDLRHRVPEILEVEADPKGGPRIQEAAMKLYVAEKKSGFEKVHLLQAMQAIEVSMKRFFYGYKQVLTVVMGSSEANGNRVGLSCDGGDSLTHMFLEPTYFPSLDAAKTFLGYFWDNDNKWVLEKKVNLL</sequence>
<evidence type="ECO:0000313" key="5">
    <source>
        <dbReference type="Proteomes" id="UP001058974"/>
    </source>
</evidence>
<reference evidence="4 5" key="1">
    <citation type="journal article" date="2022" name="Nat. Genet.">
        <title>Improved pea reference genome and pan-genome highlight genomic features and evolutionary characteristics.</title>
        <authorList>
            <person name="Yang T."/>
            <person name="Liu R."/>
            <person name="Luo Y."/>
            <person name="Hu S."/>
            <person name="Wang D."/>
            <person name="Wang C."/>
            <person name="Pandey M.K."/>
            <person name="Ge S."/>
            <person name="Xu Q."/>
            <person name="Li N."/>
            <person name="Li G."/>
            <person name="Huang Y."/>
            <person name="Saxena R.K."/>
            <person name="Ji Y."/>
            <person name="Li M."/>
            <person name="Yan X."/>
            <person name="He Y."/>
            <person name="Liu Y."/>
            <person name="Wang X."/>
            <person name="Xiang C."/>
            <person name="Varshney R.K."/>
            <person name="Ding H."/>
            <person name="Gao S."/>
            <person name="Zong X."/>
        </authorList>
    </citation>
    <scope>NUCLEOTIDE SEQUENCE [LARGE SCALE GENOMIC DNA]</scope>
    <source>
        <strain evidence="4 5">cv. Zhongwan 6</strain>
    </source>
</reference>
<dbReference type="OrthoDB" id="188455at2759"/>
<dbReference type="InterPro" id="IPR009869">
    <property type="entry name" value="HSPRO1_N"/>
</dbReference>
<evidence type="ECO:0000259" key="3">
    <source>
        <dbReference type="Pfam" id="PF07231"/>
    </source>
</evidence>
<protein>
    <recommendedName>
        <fullName evidence="6">Nematode resistance protein-like HSPRO2</fullName>
    </recommendedName>
</protein>
<dbReference type="InterPro" id="IPR038759">
    <property type="entry name" value="HSPRO1/HSPRO2"/>
</dbReference>
<dbReference type="AlphaFoldDB" id="A0A9D4WVQ7"/>
<gene>
    <name evidence="4" type="ORF">KIW84_053725</name>
</gene>
<dbReference type="GO" id="GO:0020037">
    <property type="term" value="F:heme binding"/>
    <property type="evidence" value="ECO:0007669"/>
    <property type="project" value="InterPro"/>
</dbReference>
<evidence type="ECO:0008006" key="6">
    <source>
        <dbReference type="Google" id="ProtNLM"/>
    </source>
</evidence>
<keyword evidence="5" id="KW-1185">Reference proteome</keyword>
<evidence type="ECO:0000259" key="2">
    <source>
        <dbReference type="Pfam" id="PF07014"/>
    </source>
</evidence>
<feature type="domain" description="Nematode resistance protein-like HSPRO1 N-terminal" evidence="3">
    <location>
        <begin position="1"/>
        <end position="189"/>
    </location>
</feature>
<organism evidence="4 5">
    <name type="scientific">Pisum sativum</name>
    <name type="common">Garden pea</name>
    <name type="synonym">Lathyrus oleraceus</name>
    <dbReference type="NCBI Taxonomy" id="3888"/>
    <lineage>
        <taxon>Eukaryota</taxon>
        <taxon>Viridiplantae</taxon>
        <taxon>Streptophyta</taxon>
        <taxon>Embryophyta</taxon>
        <taxon>Tracheophyta</taxon>
        <taxon>Spermatophyta</taxon>
        <taxon>Magnoliopsida</taxon>
        <taxon>eudicotyledons</taxon>
        <taxon>Gunneridae</taxon>
        <taxon>Pentapetalae</taxon>
        <taxon>rosids</taxon>
        <taxon>fabids</taxon>
        <taxon>Fabales</taxon>
        <taxon>Fabaceae</taxon>
        <taxon>Papilionoideae</taxon>
        <taxon>50 kb inversion clade</taxon>
        <taxon>NPAAA clade</taxon>
        <taxon>Hologalegina</taxon>
        <taxon>IRL clade</taxon>
        <taxon>Fabeae</taxon>
        <taxon>Lathyrus</taxon>
    </lineage>
</organism>
<dbReference type="InterPro" id="IPR009743">
    <property type="entry name" value="Hs1pro-1_C"/>
</dbReference>
<name>A0A9D4WVQ7_PEA</name>
<dbReference type="Gramene" id="Psat05G0372500-T1">
    <property type="protein sequence ID" value="KAI5407575.1"/>
    <property type="gene ID" value="KIW84_053725"/>
</dbReference>
<dbReference type="Gramene" id="PSAT_LOCUS22178_t1">
    <property type="protein sequence ID" value="CAL5203084.1"/>
    <property type="gene ID" value="PSAT_LOCUS22178"/>
</dbReference>
<dbReference type="Pfam" id="PF07014">
    <property type="entry name" value="Hs1pro-1_C"/>
    <property type="match status" value="1"/>
</dbReference>
<accession>A0A9D4WVQ7</accession>
<dbReference type="GO" id="GO:0046872">
    <property type="term" value="F:metal ion binding"/>
    <property type="evidence" value="ECO:0007669"/>
    <property type="project" value="InterPro"/>
</dbReference>
<dbReference type="SUPFAM" id="SSF140959">
    <property type="entry name" value="Indolic compounds 2,3-dioxygenase-like"/>
    <property type="match status" value="1"/>
</dbReference>
<dbReference type="PANTHER" id="PTHR34795">
    <property type="entry name" value="NEMATODE RESISTANCE PROTEIN-LIKE HSPRO1"/>
    <property type="match status" value="1"/>
</dbReference>
<dbReference type="Gramene" id="Psat5g126680.1">
    <property type="protein sequence ID" value="Psat5g126680.1.cds1"/>
    <property type="gene ID" value="Psat5g126680"/>
</dbReference>
<dbReference type="Pfam" id="PF07231">
    <property type="entry name" value="Hs1pro-1_N"/>
    <property type="match status" value="1"/>
</dbReference>
<feature type="region of interest" description="Disordered" evidence="1">
    <location>
        <begin position="11"/>
        <end position="40"/>
    </location>
</feature>
<dbReference type="GO" id="GO:0019441">
    <property type="term" value="P:L-tryptophan catabolic process to kynurenine"/>
    <property type="evidence" value="ECO:0007669"/>
    <property type="project" value="InterPro"/>
</dbReference>
<dbReference type="GO" id="GO:0006952">
    <property type="term" value="P:defense response"/>
    <property type="evidence" value="ECO:0007669"/>
    <property type="project" value="InterPro"/>
</dbReference>
<comment type="caution">
    <text evidence="4">The sequence shown here is derived from an EMBL/GenBank/DDBJ whole genome shotgun (WGS) entry which is preliminary data.</text>
</comment>
<dbReference type="Gene3D" id="1.20.58.480">
    <property type="match status" value="1"/>
</dbReference>
<dbReference type="Proteomes" id="UP001058974">
    <property type="component" value="Chromosome 5"/>
</dbReference>
<feature type="domain" description="Hs1pro-1 C-terminal" evidence="2">
    <location>
        <begin position="192"/>
        <end position="454"/>
    </location>
</feature>
<dbReference type="PANTHER" id="PTHR34795:SF1">
    <property type="entry name" value="NEMATODE RESISTANCE PROTEIN-LIKE HSPRO1"/>
    <property type="match status" value="1"/>
</dbReference>
<proteinExistence type="predicted"/>
<evidence type="ECO:0000256" key="1">
    <source>
        <dbReference type="SAM" id="MobiDB-lite"/>
    </source>
</evidence>
<dbReference type="InterPro" id="IPR037217">
    <property type="entry name" value="Trp/Indoleamine_2_3_dOase-like"/>
</dbReference>
<dbReference type="EMBL" id="JAMSHJ010000005">
    <property type="protein sequence ID" value="KAI5407575.1"/>
    <property type="molecule type" value="Genomic_DNA"/>
</dbReference>
<evidence type="ECO:0000313" key="4">
    <source>
        <dbReference type="EMBL" id="KAI5407575.1"/>
    </source>
</evidence>